<organism evidence="3 4">
    <name type="scientific">Blastopirellula marina</name>
    <dbReference type="NCBI Taxonomy" id="124"/>
    <lineage>
        <taxon>Bacteria</taxon>
        <taxon>Pseudomonadati</taxon>
        <taxon>Planctomycetota</taxon>
        <taxon>Planctomycetia</taxon>
        <taxon>Pirellulales</taxon>
        <taxon>Pirellulaceae</taxon>
        <taxon>Blastopirellula</taxon>
    </lineage>
</organism>
<proteinExistence type="predicted"/>
<feature type="transmembrane region" description="Helical" evidence="2">
    <location>
        <begin position="97"/>
        <end position="124"/>
    </location>
</feature>
<reference evidence="3 4" key="1">
    <citation type="submission" date="2018-02" db="EMBL/GenBank/DDBJ databases">
        <title>Comparative genomes isolates from brazilian mangrove.</title>
        <authorList>
            <person name="Araujo J.E."/>
            <person name="Taketani R.G."/>
            <person name="Silva M.C.P."/>
            <person name="Loureco M.V."/>
            <person name="Andreote F.D."/>
        </authorList>
    </citation>
    <scope>NUCLEOTIDE SEQUENCE [LARGE SCALE GENOMIC DNA]</scope>
    <source>
        <strain evidence="3 4">NAP PRIS-MGV</strain>
    </source>
</reference>
<dbReference type="AlphaFoldDB" id="A0A2S8FLR1"/>
<feature type="transmembrane region" description="Helical" evidence="2">
    <location>
        <begin position="36"/>
        <end position="55"/>
    </location>
</feature>
<evidence type="ECO:0000256" key="1">
    <source>
        <dbReference type="SAM" id="MobiDB-lite"/>
    </source>
</evidence>
<dbReference type="EMBL" id="PUIB01000018">
    <property type="protein sequence ID" value="PQO33103.1"/>
    <property type="molecule type" value="Genomic_DNA"/>
</dbReference>
<name>A0A2S8FLR1_9BACT</name>
<keyword evidence="2" id="KW-1133">Transmembrane helix</keyword>
<sequence length="140" mass="15136">MPDGSEENPYASPHEPQAASPPQVTQSGTPVHVQGWFAFLFGFSMIFMVTLSIPVNNYHPNIQPVSTVVSLGQYYQATFQEIFHPSPSNSPSGNSPALFFSLLAMHLLASTAGGLVGLAIGWVLKRLGFEIQIATPPPRR</sequence>
<comment type="caution">
    <text evidence="3">The sequence shown here is derived from an EMBL/GenBank/DDBJ whole genome shotgun (WGS) entry which is preliminary data.</text>
</comment>
<dbReference type="RefSeq" id="WP_105356286.1">
    <property type="nucleotide sequence ID" value="NZ_PUIB01000018.1"/>
</dbReference>
<keyword evidence="2" id="KW-0472">Membrane</keyword>
<evidence type="ECO:0000313" key="3">
    <source>
        <dbReference type="EMBL" id="PQO33103.1"/>
    </source>
</evidence>
<keyword evidence="2" id="KW-0812">Transmembrane</keyword>
<dbReference type="Proteomes" id="UP000239388">
    <property type="component" value="Unassembled WGS sequence"/>
</dbReference>
<dbReference type="OrthoDB" id="10013361at2"/>
<protein>
    <submittedName>
        <fullName evidence="3">Uncharacterized protein</fullName>
    </submittedName>
</protein>
<accession>A0A2S8FLR1</accession>
<gene>
    <name evidence="3" type="ORF">C5Y98_18395</name>
</gene>
<feature type="region of interest" description="Disordered" evidence="1">
    <location>
        <begin position="1"/>
        <end position="27"/>
    </location>
</feature>
<evidence type="ECO:0000256" key="2">
    <source>
        <dbReference type="SAM" id="Phobius"/>
    </source>
</evidence>
<evidence type="ECO:0000313" key="4">
    <source>
        <dbReference type="Proteomes" id="UP000239388"/>
    </source>
</evidence>